<organism evidence="3 4">
    <name type="scientific">Liquidambar formosana</name>
    <name type="common">Formosan gum</name>
    <dbReference type="NCBI Taxonomy" id="63359"/>
    <lineage>
        <taxon>Eukaryota</taxon>
        <taxon>Viridiplantae</taxon>
        <taxon>Streptophyta</taxon>
        <taxon>Embryophyta</taxon>
        <taxon>Tracheophyta</taxon>
        <taxon>Spermatophyta</taxon>
        <taxon>Magnoliopsida</taxon>
        <taxon>eudicotyledons</taxon>
        <taxon>Gunneridae</taxon>
        <taxon>Pentapetalae</taxon>
        <taxon>Saxifragales</taxon>
        <taxon>Altingiaceae</taxon>
        <taxon>Liquidambar</taxon>
    </lineage>
</organism>
<dbReference type="Pfam" id="PF13041">
    <property type="entry name" value="PPR_2"/>
    <property type="match status" value="3"/>
</dbReference>
<dbReference type="EMBL" id="JBBPBK010000008">
    <property type="protein sequence ID" value="KAK9280120.1"/>
    <property type="molecule type" value="Genomic_DNA"/>
</dbReference>
<evidence type="ECO:0000256" key="1">
    <source>
        <dbReference type="ARBA" id="ARBA00022737"/>
    </source>
</evidence>
<dbReference type="Pfam" id="PF01535">
    <property type="entry name" value="PPR"/>
    <property type="match status" value="1"/>
</dbReference>
<dbReference type="Proteomes" id="UP001415857">
    <property type="component" value="Unassembled WGS sequence"/>
</dbReference>
<dbReference type="GO" id="GO:0003723">
    <property type="term" value="F:RNA binding"/>
    <property type="evidence" value="ECO:0007669"/>
    <property type="project" value="InterPro"/>
</dbReference>
<sequence length="457" mass="50532">MLKMGIAPTPFSVSAILVACSQLEFGDLGIQVHGLSLKAGFCCNVVVGTGLINMYSKCQNVDDSRQVFNEMPDRNVITWTSMVTGYAQNQQPNEAMLLVREMQQLGLRSNYVTYNSLLSSFSCPSDLDHCKQVHCRIIQEGLESNVYLVVTLLTVYSECGGSLEDFRKICLNVTRWDQISWNAVIAGFSSLGNSKEAVKYFSKMRQAGINVDFFTFTSVLRAIGIISALEEGKQTHALVFKTGYASNVHVQNGLVSMYSRCGAINDSKGVFLSMKEHDLISWNSLLSGCAHHGYGREAVELFEQMRKTGIKPDGSTYLSVLSACSHVGLLDKGLEYFDLMKNDVLLETPKVEHYATIVDLFGRAGYLHEAEAFINSMPIEPGPSIYKALLSACQVHGNMEIAVRSAKNLQKLSPNDPATYVLLSNVLATGGYWDDAAQVRKHMCDRGVWKKPGYSWI</sequence>
<dbReference type="InterPro" id="IPR046960">
    <property type="entry name" value="PPR_At4g14850-like_plant"/>
</dbReference>
<dbReference type="AlphaFoldDB" id="A0AAP0WYZ9"/>
<evidence type="ECO:0008006" key="5">
    <source>
        <dbReference type="Google" id="ProtNLM"/>
    </source>
</evidence>
<dbReference type="InterPro" id="IPR046848">
    <property type="entry name" value="E_motif"/>
</dbReference>
<dbReference type="InterPro" id="IPR011990">
    <property type="entry name" value="TPR-like_helical_dom_sf"/>
</dbReference>
<feature type="repeat" description="PPR" evidence="2">
    <location>
        <begin position="177"/>
        <end position="211"/>
    </location>
</feature>
<reference evidence="3 4" key="1">
    <citation type="journal article" date="2024" name="Plant J.">
        <title>Genome sequences and population genomics reveal climatic adaptation and genomic divergence between two closely related sweetgum species.</title>
        <authorList>
            <person name="Xu W.Q."/>
            <person name="Ren C.Q."/>
            <person name="Zhang X.Y."/>
            <person name="Comes H.P."/>
            <person name="Liu X.H."/>
            <person name="Li Y.G."/>
            <person name="Kettle C.J."/>
            <person name="Jalonen R."/>
            <person name="Gaisberger H."/>
            <person name="Ma Y.Z."/>
            <person name="Qiu Y.X."/>
        </authorList>
    </citation>
    <scope>NUCLEOTIDE SEQUENCE [LARGE SCALE GENOMIC DNA]</scope>
    <source>
        <strain evidence="3">Hangzhou</strain>
    </source>
</reference>
<dbReference type="InterPro" id="IPR002885">
    <property type="entry name" value="PPR_rpt"/>
</dbReference>
<evidence type="ECO:0000256" key="2">
    <source>
        <dbReference type="PROSITE-ProRule" id="PRU00708"/>
    </source>
</evidence>
<dbReference type="PANTHER" id="PTHR47926:SF342">
    <property type="entry name" value="TETRATRICOPEPTIDE-LIKE HELICAL DOMAIN-CONTAINING PROTEIN-RELATED"/>
    <property type="match status" value="1"/>
</dbReference>
<evidence type="ECO:0000313" key="4">
    <source>
        <dbReference type="Proteomes" id="UP001415857"/>
    </source>
</evidence>
<keyword evidence="4" id="KW-1185">Reference proteome</keyword>
<name>A0AAP0WYZ9_LIQFO</name>
<accession>A0AAP0WYZ9</accession>
<gene>
    <name evidence="3" type="ORF">L1049_013807</name>
</gene>
<dbReference type="NCBIfam" id="TIGR00756">
    <property type="entry name" value="PPR"/>
    <property type="match status" value="4"/>
</dbReference>
<protein>
    <recommendedName>
        <fullName evidence="5">Pentatricopeptide repeat-containing protein</fullName>
    </recommendedName>
</protein>
<comment type="caution">
    <text evidence="3">The sequence shown here is derived from an EMBL/GenBank/DDBJ whole genome shotgun (WGS) entry which is preliminary data.</text>
</comment>
<dbReference type="PROSITE" id="PS51257">
    <property type="entry name" value="PROKAR_LIPOPROTEIN"/>
    <property type="match status" value="1"/>
</dbReference>
<dbReference type="Gene3D" id="1.25.40.10">
    <property type="entry name" value="Tetratricopeptide repeat domain"/>
    <property type="match status" value="4"/>
</dbReference>
<proteinExistence type="predicted"/>
<dbReference type="FunFam" id="1.25.40.10:FF:000073">
    <property type="entry name" value="Pentatricopeptide repeat-containing protein chloroplastic"/>
    <property type="match status" value="1"/>
</dbReference>
<feature type="repeat" description="PPR" evidence="2">
    <location>
        <begin position="75"/>
        <end position="109"/>
    </location>
</feature>
<dbReference type="FunFam" id="1.25.40.10:FF:001093">
    <property type="entry name" value="Pentatricopeptide repeat-containing protein At2g34400"/>
    <property type="match status" value="1"/>
</dbReference>
<feature type="repeat" description="PPR" evidence="2">
    <location>
        <begin position="278"/>
        <end position="312"/>
    </location>
</feature>
<dbReference type="GO" id="GO:0009451">
    <property type="term" value="P:RNA modification"/>
    <property type="evidence" value="ECO:0007669"/>
    <property type="project" value="InterPro"/>
</dbReference>
<dbReference type="PANTHER" id="PTHR47926">
    <property type="entry name" value="PENTATRICOPEPTIDE REPEAT-CONTAINING PROTEIN"/>
    <property type="match status" value="1"/>
</dbReference>
<dbReference type="PROSITE" id="PS51375">
    <property type="entry name" value="PPR"/>
    <property type="match status" value="3"/>
</dbReference>
<keyword evidence="1" id="KW-0677">Repeat</keyword>
<dbReference type="Pfam" id="PF20431">
    <property type="entry name" value="E_motif"/>
    <property type="match status" value="1"/>
</dbReference>
<evidence type="ECO:0000313" key="3">
    <source>
        <dbReference type="EMBL" id="KAK9280120.1"/>
    </source>
</evidence>